<dbReference type="Proteomes" id="UP000503840">
    <property type="component" value="Unassembled WGS sequence"/>
</dbReference>
<gene>
    <name evidence="6 7" type="primary">rpsF</name>
    <name evidence="7" type="ORF">DSM101010T_28530</name>
</gene>
<dbReference type="InterPro" id="IPR035980">
    <property type="entry name" value="Ribosomal_bS6_sf"/>
</dbReference>
<dbReference type="InterPro" id="IPR014717">
    <property type="entry name" value="Transl_elong_EF1B/ribsomal_bS6"/>
</dbReference>
<comment type="similarity">
    <text evidence="1 6">Belongs to the bacterial ribosomal protein bS6 family.</text>
</comment>
<comment type="function">
    <text evidence="4 6">Binds together with bS18 to 16S ribosomal RNA.</text>
</comment>
<sequence length="101" mass="11503">MRKFETLLLLSPELAADARETVLGTLTGVVERVEGNVLEVDHWGMRDLAYPVKKQMRGYYVRLEYSMPNSGVAELERIIRITDGIYKFVTVKLADEVEEVA</sequence>
<evidence type="ECO:0000256" key="5">
    <source>
        <dbReference type="ARBA" id="ARBA00035294"/>
    </source>
</evidence>
<evidence type="ECO:0000256" key="4">
    <source>
        <dbReference type="ARBA" id="ARBA00035104"/>
    </source>
</evidence>
<keyword evidence="6" id="KW-0694">RNA-binding</keyword>
<dbReference type="InterPro" id="IPR020814">
    <property type="entry name" value="Ribosomal_S6_plastid/chlpt"/>
</dbReference>
<dbReference type="CDD" id="cd00473">
    <property type="entry name" value="bS6"/>
    <property type="match status" value="1"/>
</dbReference>
<dbReference type="AlphaFoldDB" id="A0A7J0BLQ1"/>
<dbReference type="GO" id="GO:1990904">
    <property type="term" value="C:ribonucleoprotein complex"/>
    <property type="evidence" value="ECO:0007669"/>
    <property type="project" value="UniProtKB-KW"/>
</dbReference>
<dbReference type="RefSeq" id="WP_174406078.1">
    <property type="nucleotide sequence ID" value="NZ_BLVO01000013.1"/>
</dbReference>
<evidence type="ECO:0000256" key="3">
    <source>
        <dbReference type="ARBA" id="ARBA00023274"/>
    </source>
</evidence>
<dbReference type="PANTHER" id="PTHR21011">
    <property type="entry name" value="MITOCHONDRIAL 28S RIBOSOMAL PROTEIN S6"/>
    <property type="match status" value="1"/>
</dbReference>
<reference evidence="7 8" key="1">
    <citation type="submission" date="2020-05" db="EMBL/GenBank/DDBJ databases">
        <title>Draft genome sequence of Desulfovibrio sp. strain HN2T.</title>
        <authorList>
            <person name="Ueno A."/>
            <person name="Tamazawa S."/>
            <person name="Tamamura S."/>
            <person name="Murakami T."/>
            <person name="Kiyama T."/>
            <person name="Inomata H."/>
            <person name="Amano Y."/>
            <person name="Miyakawa K."/>
            <person name="Tamaki H."/>
            <person name="Naganuma T."/>
            <person name="Kaneko K."/>
        </authorList>
    </citation>
    <scope>NUCLEOTIDE SEQUENCE [LARGE SCALE GENOMIC DNA]</scope>
    <source>
        <strain evidence="7 8">HN2</strain>
    </source>
</reference>
<dbReference type="PANTHER" id="PTHR21011:SF1">
    <property type="entry name" value="SMALL RIBOSOMAL SUBUNIT PROTEIN BS6M"/>
    <property type="match status" value="1"/>
</dbReference>
<dbReference type="GO" id="GO:0005737">
    <property type="term" value="C:cytoplasm"/>
    <property type="evidence" value="ECO:0007669"/>
    <property type="project" value="UniProtKB-ARBA"/>
</dbReference>
<keyword evidence="3 6" id="KW-0687">Ribonucleoprotein</keyword>
<dbReference type="SUPFAM" id="SSF54995">
    <property type="entry name" value="Ribosomal protein S6"/>
    <property type="match status" value="1"/>
</dbReference>
<dbReference type="EMBL" id="BLVO01000013">
    <property type="protein sequence ID" value="GFM34488.1"/>
    <property type="molecule type" value="Genomic_DNA"/>
</dbReference>
<evidence type="ECO:0000313" key="7">
    <source>
        <dbReference type="EMBL" id="GFM34488.1"/>
    </source>
</evidence>
<evidence type="ECO:0000256" key="6">
    <source>
        <dbReference type="HAMAP-Rule" id="MF_00360"/>
    </source>
</evidence>
<dbReference type="GO" id="GO:0006412">
    <property type="term" value="P:translation"/>
    <property type="evidence" value="ECO:0007669"/>
    <property type="project" value="UniProtKB-UniRule"/>
</dbReference>
<proteinExistence type="inferred from homology"/>
<evidence type="ECO:0000313" key="8">
    <source>
        <dbReference type="Proteomes" id="UP000503840"/>
    </source>
</evidence>
<organism evidence="7 8">
    <name type="scientific">Desulfovibrio subterraneus</name>
    <dbReference type="NCBI Taxonomy" id="2718620"/>
    <lineage>
        <taxon>Bacteria</taxon>
        <taxon>Pseudomonadati</taxon>
        <taxon>Thermodesulfobacteriota</taxon>
        <taxon>Desulfovibrionia</taxon>
        <taxon>Desulfovibrionales</taxon>
        <taxon>Desulfovibrionaceae</taxon>
        <taxon>Desulfovibrio</taxon>
    </lineage>
</organism>
<keyword evidence="2 6" id="KW-0689">Ribosomal protein</keyword>
<dbReference type="InterPro" id="IPR000529">
    <property type="entry name" value="Ribosomal_bS6"/>
</dbReference>
<evidence type="ECO:0000256" key="1">
    <source>
        <dbReference type="ARBA" id="ARBA00009512"/>
    </source>
</evidence>
<keyword evidence="8" id="KW-1185">Reference proteome</keyword>
<evidence type="ECO:0000256" key="2">
    <source>
        <dbReference type="ARBA" id="ARBA00022980"/>
    </source>
</evidence>
<dbReference type="NCBIfam" id="TIGR00166">
    <property type="entry name" value="S6"/>
    <property type="match status" value="1"/>
</dbReference>
<dbReference type="HAMAP" id="MF_00360">
    <property type="entry name" value="Ribosomal_bS6"/>
    <property type="match status" value="1"/>
</dbReference>
<accession>A0A7J0BLQ1</accession>
<keyword evidence="6" id="KW-0699">rRNA-binding</keyword>
<dbReference type="Gene3D" id="3.30.70.60">
    <property type="match status" value="1"/>
</dbReference>
<dbReference type="Pfam" id="PF01250">
    <property type="entry name" value="Ribosomal_S6"/>
    <property type="match status" value="1"/>
</dbReference>
<dbReference type="GO" id="GO:0005840">
    <property type="term" value="C:ribosome"/>
    <property type="evidence" value="ECO:0007669"/>
    <property type="project" value="UniProtKB-KW"/>
</dbReference>
<name>A0A7J0BLQ1_9BACT</name>
<comment type="caution">
    <text evidence="7">The sequence shown here is derived from an EMBL/GenBank/DDBJ whole genome shotgun (WGS) entry which is preliminary data.</text>
</comment>
<dbReference type="GO" id="GO:0003735">
    <property type="term" value="F:structural constituent of ribosome"/>
    <property type="evidence" value="ECO:0007669"/>
    <property type="project" value="InterPro"/>
</dbReference>
<dbReference type="GO" id="GO:0070181">
    <property type="term" value="F:small ribosomal subunit rRNA binding"/>
    <property type="evidence" value="ECO:0007669"/>
    <property type="project" value="TreeGrafter"/>
</dbReference>
<protein>
    <recommendedName>
        <fullName evidence="5 6">Small ribosomal subunit protein bS6</fullName>
    </recommendedName>
</protein>